<dbReference type="SUPFAM" id="SSF63829">
    <property type="entry name" value="Calcium-dependent phosphotriesterase"/>
    <property type="match status" value="1"/>
</dbReference>
<protein>
    <submittedName>
        <fullName evidence="7">PQQ-binding-like beta-propeller repeat protein</fullName>
    </submittedName>
</protein>
<dbReference type="SUPFAM" id="SSF103647">
    <property type="entry name" value="TSP type-3 repeat"/>
    <property type="match status" value="3"/>
</dbReference>
<feature type="region of interest" description="Disordered" evidence="5">
    <location>
        <begin position="909"/>
        <end position="964"/>
    </location>
</feature>
<dbReference type="InterPro" id="IPR011047">
    <property type="entry name" value="Quinoprotein_ADH-like_sf"/>
</dbReference>
<keyword evidence="4" id="KW-0106">Calcium</keyword>
<evidence type="ECO:0000313" key="7">
    <source>
        <dbReference type="EMBL" id="MCL1046519.1"/>
    </source>
</evidence>
<sequence length="2229" mass="244632">MKNTVTITLLMLFLLGCGGGGGESSEPSPQPQPSVDTDSDGLPDDVDKDDDGDGVDDDKDAFPLDASESVDTDGDGIGNNADTDDDNDTVLDDKDAFPLDASESVDTDGDGIGNNADTDDDGDGVHDDQDAFPLDAAESIDTDGDGIGNNADTDDDGDGIVDEEDAFPLDDTESIDTDSDGTGDNADFFPGDASCFAESDGVNEQCFLTWMAIETPSEVEFGNDGLVYLSGPQWGVIHRYDTATEHFLTPIPIALIDSPVMGFVNGHSRLYYSDDDGDISYIDGHELVHFTTLETPANQLVSAGNYLLTLSGHNYYNQEYASFNISAEASEQNNNYFELNSASFAWSDANSKLYHFRDDSAPNDLISTEIDQSTGQITQQVDSPHHGDYVIRPPISVSLDGSKVLLGSGDIYDGNTLEWTGSISSQISDAFWLADNTLVTVESSEEVSYLVRRDAELIVQEYLTFDGDILASFSYDNSSVLIVNTPDRVQIQAFVANDDIDNDGVINTEDAFASNPAFSKDSDNDGFADEVNEGVETDAELLALVDAFPEDSACWLTEHGLNEVCDFNTTVPDFLADDVVSADGVLYLLSAENQKVYTWNTSSESYDNPINLKPLFPSLAAHSANKLAYSAEHQRLYVGFESGEVHSIEPSNTYEVQPFTSLSWSVNGLASVGNYVLAQDSSGAWVSHHIFNQDGVKTDSKDWNYFSHTYAWNSDTSRVYFLRDDTSPNDLHYEEIDQSTGVITSSGDSPYHSSDGISHPVRVSSDNTKVILGSGKIFNASTLEQVADLGLSTTDIRWIGSEIFSLSVTDSSDSVLSVWSGEELRQLGVISFSGMPVALEVIDDDLVVVTEQFQTLSYTNQVVADHDNDGIPGWWEQIYGLDDSNQNDALLDSDNDGISNLIEYSLLTDPTNADSDNDGLSDGDEVNGVQTNPLNSDSDGDGLTDGEEVNDHGTDPLNQDSDADGLNDYVEVATLGTNPLNEDSDADGIPDSWEVANSLNPLLDDTLADADNDGLSNADEFAYGTDPSIIDSDFDNLSDGDEVHVYLTLPMNFDTDDDRMSDGWEVNYGFNPQEDDAQLDFDADGFLNIKEYFYKTNPIDIADIPTASPWSSLQGNASHNGLNVVDIDVDNLSERWTIDIPLNIDLYSDKLMIADNYVLLTGSQIENYGFKELVSFNALDGTTAWQRTYQVDAITPAAYSDGKVYFQTGGHSDSFLRALDINSGDLVFKSAYENQWTRYAAPTIFEDGVYVGGGYYGGVYRFDANSGEEIWFREQDNLYNWTPTVDNNSVYMLDNDLHIIDKENGELVESIAIEDNSINGETAVLGLENDLFLSDNNELIAIDLSTKSIKWNKVAGYADGISVGAGEVYVINHGVINALDSRDGSLLWAWEADNNQFLASNIVVSNSLLFVSDNSMTYALDLDTHQELWSIAKGGMLSLGSEGALYILDHQNRKLTAIDVGGDVDDDGMLDWYEDFYGFDKYFADDALLDADLDGLSNLEEFVSGTSPVNADSDEDGLTDYDELNIHLSNPKNSDTDADGMPDNWEIEQGFNLLDPTDSANDSDGDTITNFEEYWLQTDPNDINSAPHIITSESYSFEDQLIPDSWSMNASLATWYVDDVIASDGTYSLYTNGEADISFMGYFAGNELSFKVQSNCAWASSAFGYDDNIQYVTLSNDWQQHTMLIPRGIHHIYFYNYDNCTLRIDDVQFTPLQSLAESATQYVSQQHNQLSFFDYDNQVTKTVEVPYFSYSARDIEVLDDGRIAVFNGVFAPSLSLYDPERHTWESLTHSGWGIVNNSTYGGIDSLGSNVFVTDMNVGYDNSQGIVKFDLVNQTSEHISGAGYFDLSIGLDGNLYALSGSGIDIYNPNTMELDSSVLVQDSRAVTADGEGNMYLVTWSGDVLKYDVQGVIVETLSINAPLIDININQRNELLITDSNYRLIKTSLSLDSFSVELEHSSSQFISDVPVIDQDLDGMPSWWEHKYGLSDLDSSDASIDLDLDGLNNLVEYHNFTNPAVFDTDDDQLSDGDEVNFYLTNPTLKDTDLDGLEDGVEVNTTFTNPLLSDTDGDMFSDGAEVNLYLTDPNDAGSIPDALTDFTENFEGQLNLIWTEPVDSNANWSLSQDQVSQGSNSYRSGDIGDSQKSITEFSVLVTDGELSFDVLVLSEPCCDKLRVYLNDELMIDSTAQQWTNYLLSLVAGENTIRFEYFKDGSVSSLEDSVWIDNIIFTQQ</sequence>
<name>A0ABT0KRU9_9GAMM</name>
<dbReference type="Gene3D" id="2.130.10.10">
    <property type="entry name" value="YVTN repeat-like/Quinoprotein amine dehydrogenase"/>
    <property type="match status" value="1"/>
</dbReference>
<dbReference type="Pfam" id="PF13360">
    <property type="entry name" value="PQQ_2"/>
    <property type="match status" value="1"/>
</dbReference>
<dbReference type="PROSITE" id="PS00018">
    <property type="entry name" value="EF_HAND_1"/>
    <property type="match status" value="1"/>
</dbReference>
<organism evidence="7 8">
    <name type="scientific">Shewanella electrodiphila</name>
    <dbReference type="NCBI Taxonomy" id="934143"/>
    <lineage>
        <taxon>Bacteria</taxon>
        <taxon>Pseudomonadati</taxon>
        <taxon>Pseudomonadota</taxon>
        <taxon>Gammaproteobacteria</taxon>
        <taxon>Alteromonadales</taxon>
        <taxon>Shewanellaceae</taxon>
        <taxon>Shewanella</taxon>
    </lineage>
</organism>
<dbReference type="PANTHER" id="PTHR37467:SF1">
    <property type="entry name" value="EXPORTED CALCIUM-BINDING GLYCOPROTEIN"/>
    <property type="match status" value="1"/>
</dbReference>
<dbReference type="InterPro" id="IPR002372">
    <property type="entry name" value="PQQ_rpt_dom"/>
</dbReference>
<dbReference type="PROSITE" id="PS51257">
    <property type="entry name" value="PROKAR_LIPOPROTEIN"/>
    <property type="match status" value="1"/>
</dbReference>
<dbReference type="SUPFAM" id="SSF50998">
    <property type="entry name" value="Quinoprotein alcohol dehydrogenase-like"/>
    <property type="match status" value="1"/>
</dbReference>
<keyword evidence="2" id="KW-0964">Secreted</keyword>
<dbReference type="InterPro" id="IPR018247">
    <property type="entry name" value="EF_Hand_1_Ca_BS"/>
</dbReference>
<proteinExistence type="predicted"/>
<comment type="subcellular location">
    <subcellularLocation>
        <location evidence="1">Secreted</location>
    </subcellularLocation>
</comment>
<dbReference type="InterPro" id="IPR015943">
    <property type="entry name" value="WD40/YVTN_repeat-like_dom_sf"/>
</dbReference>
<keyword evidence="3" id="KW-0732">Signal</keyword>
<keyword evidence="8" id="KW-1185">Reference proteome</keyword>
<evidence type="ECO:0000256" key="3">
    <source>
        <dbReference type="ARBA" id="ARBA00022729"/>
    </source>
</evidence>
<dbReference type="SMART" id="SM00564">
    <property type="entry name" value="PQQ"/>
    <property type="match status" value="7"/>
</dbReference>
<evidence type="ECO:0000259" key="6">
    <source>
        <dbReference type="Pfam" id="PF13360"/>
    </source>
</evidence>
<gene>
    <name evidence="7" type="ORF">L2737_14480</name>
</gene>
<reference evidence="7 8" key="1">
    <citation type="submission" date="2022-01" db="EMBL/GenBank/DDBJ databases">
        <title>Whole genome-based taxonomy of the Shewanellaceae.</title>
        <authorList>
            <person name="Martin-Rodriguez A.J."/>
        </authorList>
    </citation>
    <scope>NUCLEOTIDE SEQUENCE [LARGE SCALE GENOMIC DNA]</scope>
    <source>
        <strain evidence="7 8">DSM 24955</strain>
    </source>
</reference>
<dbReference type="Gene3D" id="4.10.1080.10">
    <property type="entry name" value="TSP type-3 repeat"/>
    <property type="match status" value="1"/>
</dbReference>
<feature type="region of interest" description="Disordered" evidence="5">
    <location>
        <begin position="16"/>
        <end position="184"/>
    </location>
</feature>
<evidence type="ECO:0000256" key="2">
    <source>
        <dbReference type="ARBA" id="ARBA00022525"/>
    </source>
</evidence>
<feature type="domain" description="Pyrrolo-quinoline quinone repeat" evidence="6">
    <location>
        <begin position="1172"/>
        <end position="1389"/>
    </location>
</feature>
<dbReference type="RefSeq" id="WP_248956166.1">
    <property type="nucleotide sequence ID" value="NZ_JAKIKU010000007.1"/>
</dbReference>
<evidence type="ECO:0000256" key="5">
    <source>
        <dbReference type="SAM" id="MobiDB-lite"/>
    </source>
</evidence>
<dbReference type="InterPro" id="IPR059100">
    <property type="entry name" value="TSP3_bac"/>
</dbReference>
<comment type="caution">
    <text evidence="7">The sequence shown here is derived from an EMBL/GenBank/DDBJ whole genome shotgun (WGS) entry which is preliminary data.</text>
</comment>
<dbReference type="Pfam" id="PF18884">
    <property type="entry name" value="TSP3_bac"/>
    <property type="match status" value="7"/>
</dbReference>
<evidence type="ECO:0000313" key="8">
    <source>
        <dbReference type="Proteomes" id="UP001202134"/>
    </source>
</evidence>
<feature type="compositionally biased region" description="Acidic residues" evidence="5">
    <location>
        <begin position="938"/>
        <end position="948"/>
    </location>
</feature>
<feature type="compositionally biased region" description="Acidic residues" evidence="5">
    <location>
        <begin position="915"/>
        <end position="925"/>
    </location>
</feature>
<dbReference type="InterPro" id="IPR028974">
    <property type="entry name" value="TSP_type-3_rpt"/>
</dbReference>
<dbReference type="Proteomes" id="UP001202134">
    <property type="component" value="Unassembled WGS sequence"/>
</dbReference>
<dbReference type="EMBL" id="JAKIKU010000007">
    <property type="protein sequence ID" value="MCL1046519.1"/>
    <property type="molecule type" value="Genomic_DNA"/>
</dbReference>
<feature type="compositionally biased region" description="Acidic residues" evidence="5">
    <location>
        <begin position="152"/>
        <end position="181"/>
    </location>
</feature>
<dbReference type="SUPFAM" id="SSF82171">
    <property type="entry name" value="DPP6 N-terminal domain-like"/>
    <property type="match status" value="1"/>
</dbReference>
<dbReference type="InterPro" id="IPR053180">
    <property type="entry name" value="Ca-binding_acidic-repeat"/>
</dbReference>
<evidence type="ECO:0000256" key="4">
    <source>
        <dbReference type="ARBA" id="ARBA00022837"/>
    </source>
</evidence>
<feature type="compositionally biased region" description="Acidic residues" evidence="5">
    <location>
        <begin position="37"/>
        <end position="59"/>
    </location>
</feature>
<feature type="compositionally biased region" description="Polar residues" evidence="5">
    <location>
        <begin position="928"/>
        <end position="937"/>
    </location>
</feature>
<dbReference type="InterPro" id="IPR018391">
    <property type="entry name" value="PQQ_b-propeller_rpt"/>
</dbReference>
<dbReference type="PANTHER" id="PTHR37467">
    <property type="entry name" value="EXPORTED CALCIUM-BINDING GLYCOPROTEIN-RELATED"/>
    <property type="match status" value="1"/>
</dbReference>
<accession>A0ABT0KRU9</accession>
<evidence type="ECO:0000256" key="1">
    <source>
        <dbReference type="ARBA" id="ARBA00004613"/>
    </source>
</evidence>